<gene>
    <name evidence="2" type="ORF">SAMN05877838_1701</name>
</gene>
<organism evidence="2 3">
    <name type="scientific">Hoeflea halophila</name>
    <dbReference type="NCBI Taxonomy" id="714899"/>
    <lineage>
        <taxon>Bacteria</taxon>
        <taxon>Pseudomonadati</taxon>
        <taxon>Pseudomonadota</taxon>
        <taxon>Alphaproteobacteria</taxon>
        <taxon>Hyphomicrobiales</taxon>
        <taxon>Rhizobiaceae</taxon>
        <taxon>Hoeflea</taxon>
    </lineage>
</organism>
<dbReference type="Proteomes" id="UP000219465">
    <property type="component" value="Unassembled WGS sequence"/>
</dbReference>
<dbReference type="OrthoDB" id="9902925at2"/>
<evidence type="ECO:0000256" key="1">
    <source>
        <dbReference type="SAM" id="MobiDB-lite"/>
    </source>
</evidence>
<feature type="compositionally biased region" description="Polar residues" evidence="1">
    <location>
        <begin position="76"/>
        <end position="87"/>
    </location>
</feature>
<accession>A0A286IBR9</accession>
<keyword evidence="3" id="KW-1185">Reference proteome</keyword>
<dbReference type="EMBL" id="OCPC01000002">
    <property type="protein sequence ID" value="SOE16819.1"/>
    <property type="molecule type" value="Genomic_DNA"/>
</dbReference>
<sequence length="138" mass="14661">MTVKLFSRKPGLNPGRRPIQAAIIFAASVGLATTALAIELKPPSGTSKLLRDKDVTVIIIDRDDGRSSSRIRLPGQSASSPLKQPSTKIRRDGDHVEIRVKRDSSGGGTFVRSGPKVIIVDSNTSSCGDSSGVCVIRH</sequence>
<evidence type="ECO:0000313" key="3">
    <source>
        <dbReference type="Proteomes" id="UP000219465"/>
    </source>
</evidence>
<dbReference type="RefSeq" id="WP_097106937.1">
    <property type="nucleotide sequence ID" value="NZ_OCPC01000002.1"/>
</dbReference>
<feature type="region of interest" description="Disordered" evidence="1">
    <location>
        <begin position="66"/>
        <end position="93"/>
    </location>
</feature>
<dbReference type="AlphaFoldDB" id="A0A286IBR9"/>
<proteinExistence type="predicted"/>
<reference evidence="3" key="1">
    <citation type="submission" date="2017-08" db="EMBL/GenBank/DDBJ databases">
        <authorList>
            <person name="Varghese N."/>
            <person name="Submissions S."/>
        </authorList>
    </citation>
    <scope>NUCLEOTIDE SEQUENCE [LARGE SCALE GENOMIC DNA]</scope>
    <source>
        <strain evidence="3">KCTC 23107</strain>
    </source>
</reference>
<protein>
    <submittedName>
        <fullName evidence="2">Uncharacterized protein</fullName>
    </submittedName>
</protein>
<evidence type="ECO:0000313" key="2">
    <source>
        <dbReference type="EMBL" id="SOE16819.1"/>
    </source>
</evidence>
<name>A0A286IBR9_9HYPH</name>